<dbReference type="SMART" id="SM00386">
    <property type="entry name" value="HAT"/>
    <property type="match status" value="6"/>
</dbReference>
<dbReference type="PANTHER" id="PTHR26312">
    <property type="entry name" value="TETRATRICOPEPTIDE REPEAT PROTEIN 5"/>
    <property type="match status" value="1"/>
</dbReference>
<evidence type="ECO:0000313" key="2">
    <source>
        <dbReference type="Proteomes" id="UP000325577"/>
    </source>
</evidence>
<dbReference type="AlphaFoldDB" id="A0A5J5AEF6"/>
<evidence type="ECO:0000313" key="1">
    <source>
        <dbReference type="EMBL" id="KAA8527817.1"/>
    </source>
</evidence>
<dbReference type="Proteomes" id="UP000325577">
    <property type="component" value="Linkage Group LG21"/>
</dbReference>
<dbReference type="InterPro" id="IPR003107">
    <property type="entry name" value="HAT"/>
</dbReference>
<gene>
    <name evidence="1" type="ORF">F0562_035314</name>
</gene>
<protein>
    <submittedName>
        <fullName evidence="1">Uncharacterized protein</fullName>
    </submittedName>
</protein>
<dbReference type="Gene3D" id="1.25.40.10">
    <property type="entry name" value="Tetratricopeptide repeat domain"/>
    <property type="match status" value="2"/>
</dbReference>
<proteinExistence type="predicted"/>
<dbReference type="GO" id="GO:0006396">
    <property type="term" value="P:RNA processing"/>
    <property type="evidence" value="ECO:0007669"/>
    <property type="project" value="InterPro"/>
</dbReference>
<organism evidence="1 2">
    <name type="scientific">Nyssa sinensis</name>
    <dbReference type="NCBI Taxonomy" id="561372"/>
    <lineage>
        <taxon>Eukaryota</taxon>
        <taxon>Viridiplantae</taxon>
        <taxon>Streptophyta</taxon>
        <taxon>Embryophyta</taxon>
        <taxon>Tracheophyta</taxon>
        <taxon>Spermatophyta</taxon>
        <taxon>Magnoliopsida</taxon>
        <taxon>eudicotyledons</taxon>
        <taxon>Gunneridae</taxon>
        <taxon>Pentapetalae</taxon>
        <taxon>asterids</taxon>
        <taxon>Cornales</taxon>
        <taxon>Nyssaceae</taxon>
        <taxon>Nyssa</taxon>
    </lineage>
</organism>
<dbReference type="OrthoDB" id="1919713at2759"/>
<dbReference type="InterPro" id="IPR011990">
    <property type="entry name" value="TPR-like_helical_dom_sf"/>
</dbReference>
<dbReference type="EMBL" id="CM018045">
    <property type="protein sequence ID" value="KAA8527817.1"/>
    <property type="molecule type" value="Genomic_DNA"/>
</dbReference>
<dbReference type="PANTHER" id="PTHR26312:SF217">
    <property type="entry name" value="N-ACETYLGLUCOSAMINE TRANSFERASE, OGT PROTEIN, PUTATIVE-RELATED"/>
    <property type="match status" value="1"/>
</dbReference>
<accession>A0A5J5AEF6</accession>
<sequence length="543" mass="60449">MLLRSSSTPVVQTHFLDSPPRDFDTVNNNKHLQAHHHCCSKLSICVGHHHLQLSSFSRNSSLISLSGSGFFDFDPNPNKNRLRVLRRTQSDGNLEGLASISFDLDDFCNSNTSRSLDKHHKSMLHSAPSFSIYNSKDGFEEDESELGSEKLVENGECLVRSVTIGDSIEATGSGEFSFGKKTMGLIEENGEEEEEEEALNGIQNLGIEETKPVNPSIYLATGYEIGGGGGGVDFSRTSFNETSGVEEYFERMIGEDPCNPLFLRNYAQILQSKGDLVGAEEYYFRATLADPQDGEILLQYAKLVWELHHDRDKTLNYFERAAQAAPEDSHVLAAYASFLWEIEEDEEEDCAQKDYTQLKEDEDLIEPQNSASGEEKEPVTLALHLAGGPGIDVGGYGGGIDSVNYTAADSGESDNVEEYYKRMVQENPCNPLFLRNYAQLLYQSKGDLWGAEEYYSRAILADSGDGETISQYAKLVWELHHDRDKATSYFKQAVQATPGDSHVLAAYASFLWETEEDEEEHPAHQDHIQVPLFHGEVMTPASS</sequence>
<keyword evidence="2" id="KW-1185">Reference proteome</keyword>
<name>A0A5J5AEF6_9ASTE</name>
<reference evidence="1 2" key="1">
    <citation type="submission" date="2019-09" db="EMBL/GenBank/DDBJ databases">
        <title>A chromosome-level genome assembly of the Chinese tupelo Nyssa sinensis.</title>
        <authorList>
            <person name="Yang X."/>
            <person name="Kang M."/>
            <person name="Yang Y."/>
            <person name="Xiong H."/>
            <person name="Wang M."/>
            <person name="Zhang Z."/>
            <person name="Wang Z."/>
            <person name="Wu H."/>
            <person name="Ma T."/>
            <person name="Liu J."/>
            <person name="Xi Z."/>
        </authorList>
    </citation>
    <scope>NUCLEOTIDE SEQUENCE [LARGE SCALE GENOMIC DNA]</scope>
    <source>
        <strain evidence="1">J267</strain>
        <tissue evidence="1">Leaf</tissue>
    </source>
</reference>
<dbReference type="SUPFAM" id="SSF48452">
    <property type="entry name" value="TPR-like"/>
    <property type="match status" value="1"/>
</dbReference>